<dbReference type="Proteomes" id="UP000270094">
    <property type="component" value="Unassembled WGS sequence"/>
</dbReference>
<keyword evidence="3" id="KW-1185">Reference proteome</keyword>
<reference evidence="2 3" key="1">
    <citation type="submission" date="2018-11" db="EMBL/GenBank/DDBJ databases">
        <authorList>
            <consortium name="Pathogen Informatics"/>
        </authorList>
    </citation>
    <scope>NUCLEOTIDE SEQUENCE [LARGE SCALE GENOMIC DNA]</scope>
</reference>
<evidence type="ECO:0000313" key="3">
    <source>
        <dbReference type="Proteomes" id="UP000270094"/>
    </source>
</evidence>
<proteinExistence type="predicted"/>
<keyword evidence="1" id="KW-0732">Signal</keyword>
<dbReference type="AlphaFoldDB" id="A0A3P7LVR2"/>
<dbReference type="EMBL" id="UYYB01121626">
    <property type="protein sequence ID" value="VDM83188.1"/>
    <property type="molecule type" value="Genomic_DNA"/>
</dbReference>
<feature type="chain" id="PRO_5017987086" evidence="1">
    <location>
        <begin position="20"/>
        <end position="75"/>
    </location>
</feature>
<protein>
    <submittedName>
        <fullName evidence="2">Uncharacterized protein</fullName>
    </submittedName>
</protein>
<organism evidence="2 3">
    <name type="scientific">Strongylus vulgaris</name>
    <name type="common">Blood worm</name>
    <dbReference type="NCBI Taxonomy" id="40348"/>
    <lineage>
        <taxon>Eukaryota</taxon>
        <taxon>Metazoa</taxon>
        <taxon>Ecdysozoa</taxon>
        <taxon>Nematoda</taxon>
        <taxon>Chromadorea</taxon>
        <taxon>Rhabditida</taxon>
        <taxon>Rhabditina</taxon>
        <taxon>Rhabditomorpha</taxon>
        <taxon>Strongyloidea</taxon>
        <taxon>Strongylidae</taxon>
        <taxon>Strongylus</taxon>
    </lineage>
</organism>
<evidence type="ECO:0000313" key="2">
    <source>
        <dbReference type="EMBL" id="VDM83188.1"/>
    </source>
</evidence>
<sequence>MKLLLAFSISFAIVLSISAQWGYGPRPFYGGGMYGRPYGVGYGYGPYGYYRPYNPVRGAVRGAVAGALIGAAIGG</sequence>
<name>A0A3P7LVR2_STRVU</name>
<accession>A0A3P7LVR2</accession>
<gene>
    <name evidence="2" type="ORF">SVUK_LOCUS18186</name>
</gene>
<feature type="signal peptide" evidence="1">
    <location>
        <begin position="1"/>
        <end position="19"/>
    </location>
</feature>
<evidence type="ECO:0000256" key="1">
    <source>
        <dbReference type="SAM" id="SignalP"/>
    </source>
</evidence>